<dbReference type="Proteomes" id="UP000694300">
    <property type="component" value="Unassembled WGS sequence"/>
</dbReference>
<comment type="caution">
    <text evidence="2">The sequence shown here is derived from an EMBL/GenBank/DDBJ whole genome shotgun (WGS) entry which is preliminary data.</text>
</comment>
<evidence type="ECO:0000256" key="1">
    <source>
        <dbReference type="SAM" id="MobiDB-lite"/>
    </source>
</evidence>
<feature type="compositionally biased region" description="Low complexity" evidence="1">
    <location>
        <begin position="113"/>
        <end position="125"/>
    </location>
</feature>
<gene>
    <name evidence="2" type="ORF">I4I82_00395</name>
</gene>
<dbReference type="EMBL" id="JADQDF010000001">
    <property type="protein sequence ID" value="MBW0126156.1"/>
    <property type="molecule type" value="Genomic_DNA"/>
</dbReference>
<organism evidence="2 3">
    <name type="scientific">Pseudonocardia oceani</name>
    <dbReference type="NCBI Taxonomy" id="2792013"/>
    <lineage>
        <taxon>Bacteria</taxon>
        <taxon>Bacillati</taxon>
        <taxon>Actinomycetota</taxon>
        <taxon>Actinomycetes</taxon>
        <taxon>Pseudonocardiales</taxon>
        <taxon>Pseudonocardiaceae</taxon>
        <taxon>Pseudonocardia</taxon>
    </lineage>
</organism>
<accession>A0ABS6U1N9</accession>
<keyword evidence="3" id="KW-1185">Reference proteome</keyword>
<evidence type="ECO:0000313" key="2">
    <source>
        <dbReference type="EMBL" id="MBW0126156.1"/>
    </source>
</evidence>
<proteinExistence type="predicted"/>
<evidence type="ECO:0000313" key="3">
    <source>
        <dbReference type="Proteomes" id="UP000694300"/>
    </source>
</evidence>
<feature type="region of interest" description="Disordered" evidence="1">
    <location>
        <begin position="97"/>
        <end position="143"/>
    </location>
</feature>
<dbReference type="RefSeq" id="WP_218590378.1">
    <property type="nucleotide sequence ID" value="NZ_JADQDE010000037.1"/>
</dbReference>
<protein>
    <submittedName>
        <fullName evidence="2">Uncharacterized protein</fullName>
    </submittedName>
</protein>
<name>A0ABS6U1N9_9PSEU</name>
<reference evidence="2 3" key="1">
    <citation type="submission" date="2020-11" db="EMBL/GenBank/DDBJ databases">
        <title>Pseudonocardia abyssalis sp. nov. and Pseudonocardia oceani sp. nov., description and phylogenomic analysis of two novel actinomycetes isolated from the deep Southern Ocean.</title>
        <authorList>
            <person name="Parra J."/>
        </authorList>
    </citation>
    <scope>NUCLEOTIDE SEQUENCE [LARGE SCALE GENOMIC DNA]</scope>
    <source>
        <strain evidence="3">KRD185</strain>
    </source>
</reference>
<sequence length="179" mass="18110">MSESFTPEPYSVEFVDTDGDGYEETTLLDSDGDAVVDTALVDLDGDGTDDLAAFDNRADGEFVADVVAVDVDGDGYADVVADDTDFDGVFDAVTQPEGVGLTESNPYGGGSYDAGSYDSGTDSADPYSADVVADTTPSGGAEQGTVIAGQGGDALYVDPDGSVTFSGSDVAGTDYSYGS</sequence>